<dbReference type="NCBIfam" id="TIGR00350">
    <property type="entry name" value="lytR_cpsA_psr"/>
    <property type="match status" value="1"/>
</dbReference>
<dbReference type="PANTHER" id="PTHR33392:SF6">
    <property type="entry name" value="POLYISOPRENYL-TEICHOIC ACID--PEPTIDOGLYCAN TEICHOIC ACID TRANSFERASE TAGU"/>
    <property type="match status" value="1"/>
</dbReference>
<protein>
    <submittedName>
        <fullName evidence="6">LCP family protein</fullName>
    </submittedName>
</protein>
<evidence type="ECO:0000256" key="3">
    <source>
        <dbReference type="SAM" id="Phobius"/>
    </source>
</evidence>
<keyword evidence="3" id="KW-0472">Membrane</keyword>
<feature type="compositionally biased region" description="Low complexity" evidence="2">
    <location>
        <begin position="353"/>
        <end position="376"/>
    </location>
</feature>
<dbReference type="PANTHER" id="PTHR33392">
    <property type="entry name" value="POLYISOPRENYL-TEICHOIC ACID--PEPTIDOGLYCAN TEICHOIC ACID TRANSFERASE TAGU"/>
    <property type="match status" value="1"/>
</dbReference>
<dbReference type="InterPro" id="IPR027381">
    <property type="entry name" value="LytR/CpsA/Psr_C"/>
</dbReference>
<proteinExistence type="inferred from homology"/>
<keyword evidence="7" id="KW-1185">Reference proteome</keyword>
<feature type="domain" description="LytR/CpsA/Psr regulator C-terminal" evidence="5">
    <location>
        <begin position="383"/>
        <end position="471"/>
    </location>
</feature>
<evidence type="ECO:0000259" key="5">
    <source>
        <dbReference type="Pfam" id="PF13399"/>
    </source>
</evidence>
<gene>
    <name evidence="6" type="ORF">I2501_09355</name>
</gene>
<dbReference type="AlphaFoldDB" id="A0A931B2T6"/>
<feature type="region of interest" description="Disordered" evidence="2">
    <location>
        <begin position="347"/>
        <end position="376"/>
    </location>
</feature>
<evidence type="ECO:0000313" key="6">
    <source>
        <dbReference type="EMBL" id="MBF9068242.1"/>
    </source>
</evidence>
<dbReference type="EMBL" id="JADPRT010000003">
    <property type="protein sequence ID" value="MBF9068242.1"/>
    <property type="molecule type" value="Genomic_DNA"/>
</dbReference>
<keyword evidence="3" id="KW-0812">Transmembrane</keyword>
<dbReference type="Proteomes" id="UP000657385">
    <property type="component" value="Unassembled WGS sequence"/>
</dbReference>
<comment type="similarity">
    <text evidence="1">Belongs to the LytR/CpsA/Psr (LCP) family.</text>
</comment>
<dbReference type="Pfam" id="PF03816">
    <property type="entry name" value="LytR_cpsA_psr"/>
    <property type="match status" value="1"/>
</dbReference>
<evidence type="ECO:0000256" key="1">
    <source>
        <dbReference type="ARBA" id="ARBA00006068"/>
    </source>
</evidence>
<accession>A0A931B2T6</accession>
<dbReference type="InterPro" id="IPR050922">
    <property type="entry name" value="LytR/CpsA/Psr_CW_biosynth"/>
</dbReference>
<evidence type="ECO:0000313" key="7">
    <source>
        <dbReference type="Proteomes" id="UP000657385"/>
    </source>
</evidence>
<feature type="region of interest" description="Disordered" evidence="2">
    <location>
        <begin position="485"/>
        <end position="505"/>
    </location>
</feature>
<dbReference type="RefSeq" id="WP_196193387.1">
    <property type="nucleotide sequence ID" value="NZ_JADPRT010000003.1"/>
</dbReference>
<organism evidence="6 7">
    <name type="scientific">Streptacidiphilus fuscans</name>
    <dbReference type="NCBI Taxonomy" id="2789292"/>
    <lineage>
        <taxon>Bacteria</taxon>
        <taxon>Bacillati</taxon>
        <taxon>Actinomycetota</taxon>
        <taxon>Actinomycetes</taxon>
        <taxon>Kitasatosporales</taxon>
        <taxon>Streptomycetaceae</taxon>
        <taxon>Streptacidiphilus</taxon>
    </lineage>
</organism>
<reference evidence="6" key="1">
    <citation type="submission" date="2020-11" db="EMBL/GenBank/DDBJ databases">
        <title>Isolation and identification of active actinomycetes.</title>
        <authorList>
            <person name="Yu B."/>
        </authorList>
    </citation>
    <scope>NUCLEOTIDE SEQUENCE</scope>
    <source>
        <strain evidence="6">NEAU-YB345</strain>
    </source>
</reference>
<dbReference type="Pfam" id="PF13399">
    <property type="entry name" value="LytR_C"/>
    <property type="match status" value="1"/>
</dbReference>
<evidence type="ECO:0000259" key="4">
    <source>
        <dbReference type="Pfam" id="PF03816"/>
    </source>
</evidence>
<feature type="domain" description="Cell envelope-related transcriptional attenuator" evidence="4">
    <location>
        <begin position="106"/>
        <end position="262"/>
    </location>
</feature>
<keyword evidence="3" id="KW-1133">Transmembrane helix</keyword>
<dbReference type="Gene3D" id="3.30.70.2390">
    <property type="match status" value="1"/>
</dbReference>
<evidence type="ECO:0000256" key="2">
    <source>
        <dbReference type="SAM" id="MobiDB-lite"/>
    </source>
</evidence>
<dbReference type="InterPro" id="IPR004474">
    <property type="entry name" value="LytR_CpsA_psr"/>
</dbReference>
<name>A0A931B2T6_9ACTN</name>
<sequence length="540" mass="55835">MTDEVDGHKAPRGNRRKPKSRAYRIAKIAGIVLSVLVLIVAGLGTWLYNKFSGNLHTVSIGGSMGAEKADPYGRTPIDFLVIGTDARNNAQDCQLGGDCGSSGYGNADVEMVVHISADRSNATVMSIPRDTMVNVPACTDPNDPKNTTTGYYGMINSALSYGPQCQMQTIHDLTNIPLQHFMMIDFSGVVNMSDAVGGVNVCVDNNVYDTYSHLKLAKGTHTLKGVSALEFLRSRHGFGDGSDLGRTYAQHMYLSALMRQVKSAGTLTSPTALYSLADSATKALTVDNGIGSVGSLLNLAAEAAKVPTSHITFTTMQTMPDPSNQNRLVPAPGAQSLFGAIVNDQSLSGGKSGSSDASSTSASAAPTPSASASPTTASFPAAQIDVQVENGSGVNGRGSDLANYLTGKGYGSGTTAVTAPQNVSTTELHYGNYSTDKAEAETVAASLGIPASHISSDPSMQGVVLIVGTDWTSGDTYPGGTAKPAPVDTKTALQDSHSQTANDGNVCAPVSTQQTVELNGVPMSPIQAYAAAANVPNSAP</sequence>
<comment type="caution">
    <text evidence="6">The sequence shown here is derived from an EMBL/GenBank/DDBJ whole genome shotgun (WGS) entry which is preliminary data.</text>
</comment>
<dbReference type="Gene3D" id="3.40.630.190">
    <property type="entry name" value="LCP protein"/>
    <property type="match status" value="1"/>
</dbReference>
<feature type="transmembrane region" description="Helical" evidence="3">
    <location>
        <begin position="25"/>
        <end position="48"/>
    </location>
</feature>
<feature type="compositionally biased region" description="Polar residues" evidence="2">
    <location>
        <begin position="491"/>
        <end position="503"/>
    </location>
</feature>